<evidence type="ECO:0000256" key="5">
    <source>
        <dbReference type="ARBA" id="ARBA00022898"/>
    </source>
</evidence>
<accession>A0A1Y2AR07</accession>
<dbReference type="InterPro" id="IPR004839">
    <property type="entry name" value="Aminotransferase_I/II_large"/>
</dbReference>
<feature type="region of interest" description="Disordered" evidence="10">
    <location>
        <begin position="1"/>
        <end position="45"/>
    </location>
</feature>
<dbReference type="InterPro" id="IPR045088">
    <property type="entry name" value="ALAT1/2-like"/>
</dbReference>
<dbReference type="Gene3D" id="3.40.640.10">
    <property type="entry name" value="Type I PLP-dependent aspartate aminotransferase-like (Major domain)"/>
    <property type="match status" value="1"/>
</dbReference>
<dbReference type="PANTHER" id="PTHR11751:SF29">
    <property type="entry name" value="ALANINE TRANSAMINASE"/>
    <property type="match status" value="1"/>
</dbReference>
<keyword evidence="3" id="KW-0032">Aminotransferase</keyword>
<evidence type="ECO:0000256" key="2">
    <source>
        <dbReference type="ARBA" id="ARBA00011738"/>
    </source>
</evidence>
<feature type="domain" description="Aminotransferase class I/classII large" evidence="11">
    <location>
        <begin position="158"/>
        <end position="536"/>
    </location>
</feature>
<dbReference type="Gene3D" id="1.10.287.1970">
    <property type="match status" value="1"/>
</dbReference>
<feature type="compositionally biased region" description="Basic residues" evidence="10">
    <location>
        <begin position="19"/>
        <end position="28"/>
    </location>
</feature>
<protein>
    <recommendedName>
        <fullName evidence="7">Glutamate pyruvate transaminase</fullName>
    </recommendedName>
    <alternativeName>
        <fullName evidence="8">Glutamic--alanine transaminase</fullName>
    </alternativeName>
    <alternativeName>
        <fullName evidence="9">Glutamic--pyruvic transaminase</fullName>
    </alternativeName>
</protein>
<dbReference type="FunFam" id="1.10.287.1970:FF:000001">
    <property type="entry name" value="Alanine aminotransferase 2"/>
    <property type="match status" value="1"/>
</dbReference>
<comment type="similarity">
    <text evidence="6">Belongs to the class-I pyridoxal-phosphate-dependent aminotransferase family. Alanine aminotransferase subfamily.</text>
</comment>
<keyword evidence="4" id="KW-0808">Transferase</keyword>
<keyword evidence="5" id="KW-0663">Pyridoxal phosphate</keyword>
<evidence type="ECO:0000259" key="11">
    <source>
        <dbReference type="Pfam" id="PF00155"/>
    </source>
</evidence>
<evidence type="ECO:0000313" key="13">
    <source>
        <dbReference type="Proteomes" id="UP000193920"/>
    </source>
</evidence>
<proteinExistence type="inferred from homology"/>
<evidence type="ECO:0000256" key="10">
    <source>
        <dbReference type="SAM" id="MobiDB-lite"/>
    </source>
</evidence>
<dbReference type="GO" id="GO:0042853">
    <property type="term" value="P:L-alanine catabolic process"/>
    <property type="evidence" value="ECO:0007669"/>
    <property type="project" value="UniProtKB-UniPathway"/>
</dbReference>
<gene>
    <name evidence="12" type="ORF">LY90DRAFT_514372</name>
</gene>
<dbReference type="FunFam" id="3.90.1150.10:FF:000151">
    <property type="entry name" value="Alanine aminotransferase 2"/>
    <property type="match status" value="1"/>
</dbReference>
<sequence length="549" mass="62618">MYRKQQKFVMGRDLEQKNYRSKAQKNKSKNQTIKNEKKDLQDHHDSKNIIEDKLISSIKEIMRINSHPSLELNNLSIDNINQRVREAQYAVRGELVTIADQMQKDINSGKRTDFEKVVFCNIGNPHAVGQKPITFIRQVLSLVEYPELLENPNVHLLYPEDVIERAKEYVVGTKNGVGAYSNSQGFDFVVKDVANFIEARDGYKADTKNIFLTNGASEGIQMFLKTIIRNNMDGVLLPIPQYPLYSALLTLLGGTKVNYYLDEANGWGLSTKELINAVTKARMKGINVRSIVVINPGNPTGQCLEVENMKEIIKFCQRENLILIADEVYQENVYIEGKKFTSFRKVLLDMGEEYKNVQLFSCHSVSKGFLGECGQRGGYFELNNIDGEVRDQIYKLACTRLCPNTLGQLVVSMMTRPPKQGEPSYELYQKERSTILNNLKERSIMLTKELNSIPGISCERPQGAMYIFPKVELPPKFIEEAERLGKKPDFLWAKYMLEEAGVCVIPGSGFGQKPNTFHFRTTFLADQDSLRDAVERMKVVQERLLKNFS</sequence>
<evidence type="ECO:0000256" key="4">
    <source>
        <dbReference type="ARBA" id="ARBA00022679"/>
    </source>
</evidence>
<dbReference type="CDD" id="cd00609">
    <property type="entry name" value="AAT_like"/>
    <property type="match status" value="1"/>
</dbReference>
<name>A0A1Y2AR07_9FUNG</name>
<dbReference type="InterPro" id="IPR015422">
    <property type="entry name" value="PyrdxlP-dep_Trfase_small"/>
</dbReference>
<evidence type="ECO:0000256" key="3">
    <source>
        <dbReference type="ARBA" id="ARBA00022576"/>
    </source>
</evidence>
<dbReference type="OrthoDB" id="1732682at2759"/>
<organism evidence="12 13">
    <name type="scientific">Neocallimastix californiae</name>
    <dbReference type="NCBI Taxonomy" id="1754190"/>
    <lineage>
        <taxon>Eukaryota</taxon>
        <taxon>Fungi</taxon>
        <taxon>Fungi incertae sedis</taxon>
        <taxon>Chytridiomycota</taxon>
        <taxon>Chytridiomycota incertae sedis</taxon>
        <taxon>Neocallimastigomycetes</taxon>
        <taxon>Neocallimastigales</taxon>
        <taxon>Neocallimastigaceae</taxon>
        <taxon>Neocallimastix</taxon>
    </lineage>
</organism>
<evidence type="ECO:0000256" key="8">
    <source>
        <dbReference type="ARBA" id="ARBA00078532"/>
    </source>
</evidence>
<dbReference type="SUPFAM" id="SSF53383">
    <property type="entry name" value="PLP-dependent transferases"/>
    <property type="match status" value="1"/>
</dbReference>
<dbReference type="PANTHER" id="PTHR11751">
    <property type="entry name" value="ALANINE AMINOTRANSFERASE"/>
    <property type="match status" value="1"/>
</dbReference>
<dbReference type="Proteomes" id="UP000193920">
    <property type="component" value="Unassembled WGS sequence"/>
</dbReference>
<comment type="cofactor">
    <cofactor evidence="1">
        <name>pyridoxal 5'-phosphate</name>
        <dbReference type="ChEBI" id="CHEBI:597326"/>
    </cofactor>
</comment>
<dbReference type="Gene3D" id="3.90.1150.10">
    <property type="entry name" value="Aspartate Aminotransferase, domain 1"/>
    <property type="match status" value="1"/>
</dbReference>
<dbReference type="STRING" id="1754190.A0A1Y2AR07"/>
<dbReference type="EMBL" id="MCOG01000217">
    <property type="protein sequence ID" value="ORY24904.1"/>
    <property type="molecule type" value="Genomic_DNA"/>
</dbReference>
<keyword evidence="13" id="KW-1185">Reference proteome</keyword>
<dbReference type="FunFam" id="3.40.640.10:FF:000012">
    <property type="entry name" value="alanine aminotransferase 2"/>
    <property type="match status" value="1"/>
</dbReference>
<dbReference type="AlphaFoldDB" id="A0A1Y2AR07"/>
<evidence type="ECO:0000256" key="7">
    <source>
        <dbReference type="ARBA" id="ARBA00077894"/>
    </source>
</evidence>
<evidence type="ECO:0000313" key="12">
    <source>
        <dbReference type="EMBL" id="ORY24904.1"/>
    </source>
</evidence>
<comment type="caution">
    <text evidence="12">The sequence shown here is derived from an EMBL/GenBank/DDBJ whole genome shotgun (WGS) entry which is preliminary data.</text>
</comment>
<dbReference type="GO" id="GO:0030170">
    <property type="term" value="F:pyridoxal phosphate binding"/>
    <property type="evidence" value="ECO:0007669"/>
    <property type="project" value="InterPro"/>
</dbReference>
<evidence type="ECO:0000256" key="6">
    <source>
        <dbReference type="ARBA" id="ARBA00025785"/>
    </source>
</evidence>
<reference evidence="12 13" key="1">
    <citation type="submission" date="2016-08" db="EMBL/GenBank/DDBJ databases">
        <title>A Parts List for Fungal Cellulosomes Revealed by Comparative Genomics.</title>
        <authorList>
            <consortium name="DOE Joint Genome Institute"/>
            <person name="Haitjema C.H."/>
            <person name="Gilmore S.P."/>
            <person name="Henske J.K."/>
            <person name="Solomon K.V."/>
            <person name="De Groot R."/>
            <person name="Kuo A."/>
            <person name="Mondo S.J."/>
            <person name="Salamov A.A."/>
            <person name="Labutti K."/>
            <person name="Zhao Z."/>
            <person name="Chiniquy J."/>
            <person name="Barry K."/>
            <person name="Brewer H.M."/>
            <person name="Purvine S.O."/>
            <person name="Wright A.T."/>
            <person name="Boxma B."/>
            <person name="Van Alen T."/>
            <person name="Hackstein J.H."/>
            <person name="Baker S.E."/>
            <person name="Grigoriev I.V."/>
            <person name="O'Malley M.A."/>
        </authorList>
    </citation>
    <scope>NUCLEOTIDE SEQUENCE [LARGE SCALE GENOMIC DNA]</scope>
    <source>
        <strain evidence="12 13">G1</strain>
    </source>
</reference>
<dbReference type="Pfam" id="PF00155">
    <property type="entry name" value="Aminotran_1_2"/>
    <property type="match status" value="1"/>
</dbReference>
<dbReference type="InterPro" id="IPR015424">
    <property type="entry name" value="PyrdxlP-dep_Trfase"/>
</dbReference>
<comment type="subunit">
    <text evidence="2">Homodimer.</text>
</comment>
<dbReference type="UniPathway" id="UPA00528">
    <property type="reaction ID" value="UER00586"/>
</dbReference>
<dbReference type="GO" id="GO:0008483">
    <property type="term" value="F:transaminase activity"/>
    <property type="evidence" value="ECO:0007669"/>
    <property type="project" value="UniProtKB-KW"/>
</dbReference>
<evidence type="ECO:0000256" key="9">
    <source>
        <dbReference type="ARBA" id="ARBA00080525"/>
    </source>
</evidence>
<feature type="compositionally biased region" description="Basic and acidic residues" evidence="10">
    <location>
        <begin position="34"/>
        <end position="45"/>
    </location>
</feature>
<dbReference type="InterPro" id="IPR015421">
    <property type="entry name" value="PyrdxlP-dep_Trfase_major"/>
</dbReference>
<evidence type="ECO:0000256" key="1">
    <source>
        <dbReference type="ARBA" id="ARBA00001933"/>
    </source>
</evidence>